<dbReference type="PROSITE" id="PS50995">
    <property type="entry name" value="HTH_MARR_2"/>
    <property type="match status" value="1"/>
</dbReference>
<gene>
    <name evidence="2" type="ORF">LHJ74_13940</name>
</gene>
<dbReference type="InterPro" id="IPR036388">
    <property type="entry name" value="WH-like_DNA-bd_sf"/>
</dbReference>
<evidence type="ECO:0000313" key="2">
    <source>
        <dbReference type="EMBL" id="MCT2590997.1"/>
    </source>
</evidence>
<name>A0ABT2JSY1_9ACTN</name>
<dbReference type="EMBL" id="JAJAGO010000006">
    <property type="protein sequence ID" value="MCT2590997.1"/>
    <property type="molecule type" value="Genomic_DNA"/>
</dbReference>
<dbReference type="PRINTS" id="PR00598">
    <property type="entry name" value="HTHMARR"/>
</dbReference>
<dbReference type="SUPFAM" id="SSF46785">
    <property type="entry name" value="Winged helix' DNA-binding domain"/>
    <property type="match status" value="1"/>
</dbReference>
<dbReference type="PANTHER" id="PTHR33164:SF89">
    <property type="entry name" value="MARR FAMILY REGULATORY PROTEIN"/>
    <property type="match status" value="1"/>
</dbReference>
<evidence type="ECO:0000259" key="1">
    <source>
        <dbReference type="PROSITE" id="PS50995"/>
    </source>
</evidence>
<proteinExistence type="predicted"/>
<dbReference type="Proteomes" id="UP001156389">
    <property type="component" value="Unassembled WGS sequence"/>
</dbReference>
<dbReference type="Gene3D" id="1.10.10.10">
    <property type="entry name" value="Winged helix-like DNA-binding domain superfamily/Winged helix DNA-binding domain"/>
    <property type="match status" value="1"/>
</dbReference>
<feature type="domain" description="HTH marR-type" evidence="1">
    <location>
        <begin position="28"/>
        <end position="158"/>
    </location>
</feature>
<dbReference type="InterPro" id="IPR039422">
    <property type="entry name" value="MarR/SlyA-like"/>
</dbReference>
<protein>
    <submittedName>
        <fullName evidence="2">MarR family transcriptional regulator</fullName>
    </submittedName>
</protein>
<reference evidence="2 3" key="1">
    <citation type="submission" date="2021-10" db="EMBL/GenBank/DDBJ databases">
        <title>Streptomyces gossypii sp. nov., isolated from soil collected from cotton field.</title>
        <authorList>
            <person name="Ge X."/>
            <person name="Chen X."/>
            <person name="Liu W."/>
        </authorList>
    </citation>
    <scope>NUCLEOTIDE SEQUENCE [LARGE SCALE GENOMIC DNA]</scope>
    <source>
        <strain evidence="2 3">N2-109</strain>
    </source>
</reference>
<dbReference type="RefSeq" id="WP_260218325.1">
    <property type="nucleotide sequence ID" value="NZ_JAJAGO010000006.1"/>
</dbReference>
<keyword evidence="3" id="KW-1185">Reference proteome</keyword>
<sequence>MATHSDAAPGYAVGEDPLFLVTLPASVRGSYPFLLRKASQRITERAHEALSPFNLTLRHFGVLNLVDLEEGQIQRAIGAKLGIDRTTIVTLADDLERAGLLERRRGQDRRSFALYLTPQGVAQLRQLRRLIELVQEEFLEPLSTTERETLRELLLRLL</sequence>
<dbReference type="InterPro" id="IPR036390">
    <property type="entry name" value="WH_DNA-bd_sf"/>
</dbReference>
<organism evidence="2 3">
    <name type="scientific">Streptomyces gossypii</name>
    <dbReference type="NCBI Taxonomy" id="2883101"/>
    <lineage>
        <taxon>Bacteria</taxon>
        <taxon>Bacillati</taxon>
        <taxon>Actinomycetota</taxon>
        <taxon>Actinomycetes</taxon>
        <taxon>Kitasatosporales</taxon>
        <taxon>Streptomycetaceae</taxon>
        <taxon>Streptomyces</taxon>
    </lineage>
</organism>
<comment type="caution">
    <text evidence="2">The sequence shown here is derived from an EMBL/GenBank/DDBJ whole genome shotgun (WGS) entry which is preliminary data.</text>
</comment>
<evidence type="ECO:0000313" key="3">
    <source>
        <dbReference type="Proteomes" id="UP001156389"/>
    </source>
</evidence>
<dbReference type="InterPro" id="IPR000835">
    <property type="entry name" value="HTH_MarR-typ"/>
</dbReference>
<dbReference type="SMART" id="SM00347">
    <property type="entry name" value="HTH_MARR"/>
    <property type="match status" value="1"/>
</dbReference>
<accession>A0ABT2JSY1</accession>
<dbReference type="Pfam" id="PF12802">
    <property type="entry name" value="MarR_2"/>
    <property type="match status" value="1"/>
</dbReference>
<dbReference type="PANTHER" id="PTHR33164">
    <property type="entry name" value="TRANSCRIPTIONAL REGULATOR, MARR FAMILY"/>
    <property type="match status" value="1"/>
</dbReference>